<organism evidence="1 2">
    <name type="scientific">Paramuricea clavata</name>
    <name type="common">Red gorgonian</name>
    <name type="synonym">Violescent sea-whip</name>
    <dbReference type="NCBI Taxonomy" id="317549"/>
    <lineage>
        <taxon>Eukaryota</taxon>
        <taxon>Metazoa</taxon>
        <taxon>Cnidaria</taxon>
        <taxon>Anthozoa</taxon>
        <taxon>Octocorallia</taxon>
        <taxon>Malacalcyonacea</taxon>
        <taxon>Plexauridae</taxon>
        <taxon>Paramuricea</taxon>
    </lineage>
</organism>
<dbReference type="EMBL" id="CACRXK020000522">
    <property type="protein sequence ID" value="CAB3982607.1"/>
    <property type="molecule type" value="Genomic_DNA"/>
</dbReference>
<sequence length="327" mass="36702">MREIHAESVRIAEDDELEAVITHTLQLVALQNGVANCSRHALGCMVRAVHERHVDDEGNEEKRIGATLDQLQGDLNDAQYVLYGASLEKCGCDECTACMQFDEMYNEFYDQLEENGKVSNAQPPSIEDRPLHCVDNEMMALNVKSKFAGLSSSSLENTYYFAQLTTAMSPPTISTATPTVVMGTTTKYLAPYLRNRKLQDPLPKCWKTNEPVPPAERLVKLSSCIRIAFTSMVGIRVISLTATKVTNVWLSSPSRKLAVRTWDNDAPEMAFAVRFYKQYPTSTAMHHIITRHIGLESLRAVRQMVFEAKEVYKYIHNSGFTLSLLAI</sequence>
<evidence type="ECO:0000313" key="1">
    <source>
        <dbReference type="EMBL" id="CAB3982607.1"/>
    </source>
</evidence>
<dbReference type="OrthoDB" id="10581071at2759"/>
<comment type="caution">
    <text evidence="1">The sequence shown here is derived from an EMBL/GenBank/DDBJ whole genome shotgun (WGS) entry which is preliminary data.</text>
</comment>
<gene>
    <name evidence="1" type="ORF">PACLA_8A005489</name>
</gene>
<reference evidence="1" key="1">
    <citation type="submission" date="2020-04" db="EMBL/GenBank/DDBJ databases">
        <authorList>
            <person name="Alioto T."/>
            <person name="Alioto T."/>
            <person name="Gomez Garrido J."/>
        </authorList>
    </citation>
    <scope>NUCLEOTIDE SEQUENCE</scope>
    <source>
        <strain evidence="1">A484AB</strain>
    </source>
</reference>
<keyword evidence="2" id="KW-1185">Reference proteome</keyword>
<proteinExistence type="predicted"/>
<name>A0A6S7FXD7_PARCT</name>
<accession>A0A6S7FXD7</accession>
<dbReference type="Proteomes" id="UP001152795">
    <property type="component" value="Unassembled WGS sequence"/>
</dbReference>
<dbReference type="AlphaFoldDB" id="A0A6S7FXD7"/>
<protein>
    <submittedName>
        <fullName evidence="1">Uncharacterized protein</fullName>
    </submittedName>
</protein>
<evidence type="ECO:0000313" key="2">
    <source>
        <dbReference type="Proteomes" id="UP001152795"/>
    </source>
</evidence>